<reference evidence="2 3" key="1">
    <citation type="submission" date="2020-06" db="EMBL/GenBank/DDBJ databases">
        <title>Rheinheimera sp. nov., a marine bacterium isolated from coastal.</title>
        <authorList>
            <person name="Yu Q."/>
            <person name="Qi Y."/>
            <person name="Pu J."/>
        </authorList>
    </citation>
    <scope>NUCLEOTIDE SEQUENCE [LARGE SCALE GENOMIC DNA]</scope>
    <source>
        <strain evidence="2 3">YQF-2</strain>
    </source>
</reference>
<evidence type="ECO:0000313" key="3">
    <source>
        <dbReference type="Proteomes" id="UP000523161"/>
    </source>
</evidence>
<protein>
    <submittedName>
        <fullName evidence="2">Uncharacterized protein</fullName>
    </submittedName>
</protein>
<keyword evidence="1" id="KW-0732">Signal</keyword>
<dbReference type="AlphaFoldDB" id="A0A7Y5EJH1"/>
<evidence type="ECO:0000256" key="1">
    <source>
        <dbReference type="SAM" id="SignalP"/>
    </source>
</evidence>
<name>A0A7Y5EJH1_9GAMM</name>
<feature type="signal peptide" evidence="1">
    <location>
        <begin position="1"/>
        <end position="24"/>
    </location>
</feature>
<dbReference type="Proteomes" id="UP000523161">
    <property type="component" value="Unassembled WGS sequence"/>
</dbReference>
<comment type="caution">
    <text evidence="2">The sequence shown here is derived from an EMBL/GenBank/DDBJ whole genome shotgun (WGS) entry which is preliminary data.</text>
</comment>
<evidence type="ECO:0000313" key="2">
    <source>
        <dbReference type="EMBL" id="NRQ41083.1"/>
    </source>
</evidence>
<feature type="chain" id="PRO_5030712281" evidence="1">
    <location>
        <begin position="25"/>
        <end position="89"/>
    </location>
</feature>
<dbReference type="RefSeq" id="WP_173499337.1">
    <property type="nucleotide sequence ID" value="NZ_JABSOD010000001.1"/>
</dbReference>
<organism evidence="2 3">
    <name type="scientific">Rheinheimera lutimaris</name>
    <dbReference type="NCBI Taxonomy" id="2740584"/>
    <lineage>
        <taxon>Bacteria</taxon>
        <taxon>Pseudomonadati</taxon>
        <taxon>Pseudomonadota</taxon>
        <taxon>Gammaproteobacteria</taxon>
        <taxon>Chromatiales</taxon>
        <taxon>Chromatiaceae</taxon>
        <taxon>Rheinheimera</taxon>
    </lineage>
</organism>
<proteinExistence type="predicted"/>
<keyword evidence="3" id="KW-1185">Reference proteome</keyword>
<accession>A0A7Y5EJH1</accession>
<gene>
    <name evidence="2" type="ORF">HRH59_00645</name>
</gene>
<sequence length="89" mass="9554">MNTLTALTLTACFAASLHSAAAGADELTEQIRTEVQLTQTELRADTVLQARRALHKTAIELLAQHTAQQDAQTALLAYQAQHSAPVEAE</sequence>
<dbReference type="EMBL" id="JABSOD010000001">
    <property type="protein sequence ID" value="NRQ41083.1"/>
    <property type="molecule type" value="Genomic_DNA"/>
</dbReference>